<organism evidence="12 13">
    <name type="scientific">Oceanidesulfovibrio marinus</name>
    <dbReference type="NCBI Taxonomy" id="370038"/>
    <lineage>
        <taxon>Bacteria</taxon>
        <taxon>Pseudomonadati</taxon>
        <taxon>Thermodesulfobacteriota</taxon>
        <taxon>Desulfovibrionia</taxon>
        <taxon>Desulfovibrionales</taxon>
        <taxon>Desulfovibrionaceae</taxon>
        <taxon>Oceanidesulfovibrio</taxon>
    </lineage>
</organism>
<dbReference type="InterPro" id="IPR036890">
    <property type="entry name" value="HATPase_C_sf"/>
</dbReference>
<dbReference type="Proteomes" id="UP000434052">
    <property type="component" value="Unassembled WGS sequence"/>
</dbReference>
<dbReference type="InterPro" id="IPR036097">
    <property type="entry name" value="HisK_dim/P_sf"/>
</dbReference>
<dbReference type="InterPro" id="IPR003594">
    <property type="entry name" value="HATPase_dom"/>
</dbReference>
<accession>A0A6P1ZEX1</accession>
<dbReference type="InterPro" id="IPR003661">
    <property type="entry name" value="HisK_dim/P_dom"/>
</dbReference>
<evidence type="ECO:0000256" key="5">
    <source>
        <dbReference type="ARBA" id="ARBA00022777"/>
    </source>
</evidence>
<dbReference type="SMART" id="SM00387">
    <property type="entry name" value="HATPase_c"/>
    <property type="match status" value="1"/>
</dbReference>
<dbReference type="EC" id="2.7.13.3" evidence="2"/>
<dbReference type="Pfam" id="PF02518">
    <property type="entry name" value="HATPase_c"/>
    <property type="match status" value="1"/>
</dbReference>
<evidence type="ECO:0000259" key="10">
    <source>
        <dbReference type="PROSITE" id="PS50112"/>
    </source>
</evidence>
<dbReference type="InterPro" id="IPR050736">
    <property type="entry name" value="Sensor_HK_Regulatory"/>
</dbReference>
<dbReference type="CDD" id="cd00130">
    <property type="entry name" value="PAS"/>
    <property type="match status" value="1"/>
</dbReference>
<gene>
    <name evidence="12" type="ORF">DQK91_20040</name>
</gene>
<keyword evidence="4" id="KW-0808">Transferase</keyword>
<dbReference type="AlphaFoldDB" id="A0A6P1ZEX1"/>
<dbReference type="InterPro" id="IPR000014">
    <property type="entry name" value="PAS"/>
</dbReference>
<evidence type="ECO:0000259" key="11">
    <source>
        <dbReference type="PROSITE" id="PS50113"/>
    </source>
</evidence>
<dbReference type="InterPro" id="IPR004358">
    <property type="entry name" value="Sig_transdc_His_kin-like_C"/>
</dbReference>
<dbReference type="Pfam" id="PF00512">
    <property type="entry name" value="HisKA"/>
    <property type="match status" value="1"/>
</dbReference>
<dbReference type="InterPro" id="IPR000700">
    <property type="entry name" value="PAS-assoc_C"/>
</dbReference>
<dbReference type="EMBL" id="QMIF01000020">
    <property type="protein sequence ID" value="TVM30658.1"/>
    <property type="molecule type" value="Genomic_DNA"/>
</dbReference>
<dbReference type="FunFam" id="3.30.565.10:FF:000006">
    <property type="entry name" value="Sensor histidine kinase WalK"/>
    <property type="match status" value="1"/>
</dbReference>
<dbReference type="PROSITE" id="PS50113">
    <property type="entry name" value="PAC"/>
    <property type="match status" value="1"/>
</dbReference>
<dbReference type="PRINTS" id="PR00344">
    <property type="entry name" value="BCTRLSENSOR"/>
</dbReference>
<feature type="domain" description="PAC" evidence="11">
    <location>
        <begin position="115"/>
        <end position="167"/>
    </location>
</feature>
<dbReference type="SUPFAM" id="SSF55874">
    <property type="entry name" value="ATPase domain of HSP90 chaperone/DNA topoisomerase II/histidine kinase"/>
    <property type="match status" value="1"/>
</dbReference>
<evidence type="ECO:0000259" key="9">
    <source>
        <dbReference type="PROSITE" id="PS50109"/>
    </source>
</evidence>
<dbReference type="CDD" id="cd00082">
    <property type="entry name" value="HisKA"/>
    <property type="match status" value="1"/>
</dbReference>
<feature type="domain" description="Histidine kinase" evidence="9">
    <location>
        <begin position="210"/>
        <end position="446"/>
    </location>
</feature>
<evidence type="ECO:0000256" key="2">
    <source>
        <dbReference type="ARBA" id="ARBA00012438"/>
    </source>
</evidence>
<keyword evidence="7" id="KW-0472">Membrane</keyword>
<dbReference type="Pfam" id="PF08448">
    <property type="entry name" value="PAS_4"/>
    <property type="match status" value="1"/>
</dbReference>
<evidence type="ECO:0000256" key="1">
    <source>
        <dbReference type="ARBA" id="ARBA00000085"/>
    </source>
</evidence>
<evidence type="ECO:0000313" key="12">
    <source>
        <dbReference type="EMBL" id="TVM30658.1"/>
    </source>
</evidence>
<evidence type="ECO:0000256" key="8">
    <source>
        <dbReference type="SAM" id="Coils"/>
    </source>
</evidence>
<reference evidence="12 13" key="1">
    <citation type="submission" date="2018-06" db="EMBL/GenBank/DDBJ databases">
        <title>Complete genome of Desulfovibrio marinus P48SEP.</title>
        <authorList>
            <person name="Crispim J.S."/>
            <person name="Vidigal P.M.P."/>
            <person name="Silva L.C.F."/>
            <person name="Araujo L.C."/>
            <person name="Laguardia C.N."/>
            <person name="Dias R.S."/>
            <person name="Sousa M.P."/>
            <person name="Paula S.O."/>
            <person name="Silva C."/>
        </authorList>
    </citation>
    <scope>NUCLEOTIDE SEQUENCE [LARGE SCALE GENOMIC DNA]</scope>
    <source>
        <strain evidence="12 13">P48SEP</strain>
    </source>
</reference>
<dbReference type="RefSeq" id="WP_144307194.1">
    <property type="nucleotide sequence ID" value="NZ_QMIF01000020.1"/>
</dbReference>
<evidence type="ECO:0000256" key="6">
    <source>
        <dbReference type="ARBA" id="ARBA00023012"/>
    </source>
</evidence>
<evidence type="ECO:0000256" key="7">
    <source>
        <dbReference type="ARBA" id="ARBA00023136"/>
    </source>
</evidence>
<dbReference type="SMART" id="SM00388">
    <property type="entry name" value="HisKA"/>
    <property type="match status" value="1"/>
</dbReference>
<proteinExistence type="predicted"/>
<dbReference type="CDD" id="cd16922">
    <property type="entry name" value="HATPase_EvgS-ArcB-TorS-like"/>
    <property type="match status" value="1"/>
</dbReference>
<keyword evidence="8" id="KW-0175">Coiled coil</keyword>
<dbReference type="Gene3D" id="3.30.565.10">
    <property type="entry name" value="Histidine kinase-like ATPase, C-terminal domain"/>
    <property type="match status" value="1"/>
</dbReference>
<keyword evidence="6" id="KW-0902">Two-component regulatory system</keyword>
<name>A0A6P1ZEX1_9BACT</name>
<dbReference type="Gene3D" id="3.30.450.20">
    <property type="entry name" value="PAS domain"/>
    <property type="match status" value="1"/>
</dbReference>
<dbReference type="SMART" id="SM00091">
    <property type="entry name" value="PAS"/>
    <property type="match status" value="1"/>
</dbReference>
<dbReference type="FunFam" id="1.10.287.130:FF:000001">
    <property type="entry name" value="Two-component sensor histidine kinase"/>
    <property type="match status" value="1"/>
</dbReference>
<dbReference type="PANTHER" id="PTHR43711">
    <property type="entry name" value="TWO-COMPONENT HISTIDINE KINASE"/>
    <property type="match status" value="1"/>
</dbReference>
<evidence type="ECO:0000256" key="3">
    <source>
        <dbReference type="ARBA" id="ARBA00022553"/>
    </source>
</evidence>
<dbReference type="Gene3D" id="1.10.287.130">
    <property type="match status" value="1"/>
</dbReference>
<dbReference type="InterPro" id="IPR005467">
    <property type="entry name" value="His_kinase_dom"/>
</dbReference>
<dbReference type="GO" id="GO:0000155">
    <property type="term" value="F:phosphorelay sensor kinase activity"/>
    <property type="evidence" value="ECO:0007669"/>
    <property type="project" value="InterPro"/>
</dbReference>
<comment type="catalytic activity">
    <reaction evidence="1">
        <text>ATP + protein L-histidine = ADP + protein N-phospho-L-histidine.</text>
        <dbReference type="EC" id="2.7.13.3"/>
    </reaction>
</comment>
<dbReference type="InterPro" id="IPR035965">
    <property type="entry name" value="PAS-like_dom_sf"/>
</dbReference>
<protein>
    <recommendedName>
        <fullName evidence="2">histidine kinase</fullName>
        <ecNumber evidence="2">2.7.13.3</ecNumber>
    </recommendedName>
</protein>
<sequence length="457" mass="50914">MHRRSDGKSPPDSPDALRDKLIGLGERSIRKSYYPELQSRIFELERFRALLDQTNEAIFLASAEDGLVVDCNASASQLLQRPEEEITGSPFSSILQPITEEQIDARLAKAGDTSRLLDAIETELERGGEIIPVEFSLRIVRMGDETYVVAVARDITDRKRTEDELAAMNRRLEELVEERTLDLEAKARELEEANRRLTQLDALKSNFLSAVSHDLRTPLTAIQGFAKIIDRDFKRSFLGNAAESAKTNLRAKRISENLGIIHEETRRLTRLISDLLDISKIESGTTVWKDEVFNFATLAERAEEAVRFRAKAKRCRVELDINLNTPLIEADPDRIMQVLINLLDNAVKFSPGGTVRLRTREEHNGGAVRLSVADTGPGIPKHELSAIFDTFHQAKRDDTLPDGVERGTGLGLSICREIVEHYGGSIWAESELGHGATFHVVLPAVANGSRKAGDMTA</sequence>
<keyword evidence="5 12" id="KW-0418">Kinase</keyword>
<dbReference type="InterPro" id="IPR013656">
    <property type="entry name" value="PAS_4"/>
</dbReference>
<feature type="domain" description="PAS" evidence="10">
    <location>
        <begin position="43"/>
        <end position="114"/>
    </location>
</feature>
<keyword evidence="3" id="KW-0597">Phosphoprotein</keyword>
<dbReference type="PROSITE" id="PS50112">
    <property type="entry name" value="PAS"/>
    <property type="match status" value="1"/>
</dbReference>
<dbReference type="SUPFAM" id="SSF47384">
    <property type="entry name" value="Homodimeric domain of signal transducing histidine kinase"/>
    <property type="match status" value="1"/>
</dbReference>
<comment type="caution">
    <text evidence="12">The sequence shown here is derived from an EMBL/GenBank/DDBJ whole genome shotgun (WGS) entry which is preliminary data.</text>
</comment>
<dbReference type="PROSITE" id="PS50109">
    <property type="entry name" value="HIS_KIN"/>
    <property type="match status" value="1"/>
</dbReference>
<dbReference type="SUPFAM" id="SSF55785">
    <property type="entry name" value="PYP-like sensor domain (PAS domain)"/>
    <property type="match status" value="1"/>
</dbReference>
<evidence type="ECO:0000256" key="4">
    <source>
        <dbReference type="ARBA" id="ARBA00022679"/>
    </source>
</evidence>
<dbReference type="OrthoDB" id="9762798at2"/>
<evidence type="ECO:0000313" key="13">
    <source>
        <dbReference type="Proteomes" id="UP000434052"/>
    </source>
</evidence>
<feature type="coiled-coil region" evidence="8">
    <location>
        <begin position="158"/>
        <end position="203"/>
    </location>
</feature>
<dbReference type="NCBIfam" id="TIGR00229">
    <property type="entry name" value="sensory_box"/>
    <property type="match status" value="1"/>
</dbReference>
<dbReference type="PANTHER" id="PTHR43711:SF30">
    <property type="entry name" value="HISTIDINE KINASE"/>
    <property type="match status" value="1"/>
</dbReference>